<comment type="caution">
    <text evidence="2">The sequence shown here is derived from an EMBL/GenBank/DDBJ whole genome shotgun (WGS) entry which is preliminary data.</text>
</comment>
<protein>
    <submittedName>
        <fullName evidence="2">Uncharacterized protein</fullName>
    </submittedName>
</protein>
<keyword evidence="1" id="KW-0175">Coiled coil</keyword>
<organism evidence="2 3">
    <name type="scientific">Cymbomonas tetramitiformis</name>
    <dbReference type="NCBI Taxonomy" id="36881"/>
    <lineage>
        <taxon>Eukaryota</taxon>
        <taxon>Viridiplantae</taxon>
        <taxon>Chlorophyta</taxon>
        <taxon>Pyramimonadophyceae</taxon>
        <taxon>Pyramimonadales</taxon>
        <taxon>Pyramimonadaceae</taxon>
        <taxon>Cymbomonas</taxon>
    </lineage>
</organism>
<keyword evidence="3" id="KW-1185">Reference proteome</keyword>
<reference evidence="2 3" key="1">
    <citation type="journal article" date="2015" name="Genome Biol. Evol.">
        <title>Comparative Genomics of a Bacterivorous Green Alga Reveals Evolutionary Causalities and Consequences of Phago-Mixotrophic Mode of Nutrition.</title>
        <authorList>
            <person name="Burns J.A."/>
            <person name="Paasch A."/>
            <person name="Narechania A."/>
            <person name="Kim E."/>
        </authorList>
    </citation>
    <scope>NUCLEOTIDE SEQUENCE [LARGE SCALE GENOMIC DNA]</scope>
    <source>
        <strain evidence="2 3">PLY_AMNH</strain>
    </source>
</reference>
<evidence type="ECO:0000313" key="2">
    <source>
        <dbReference type="EMBL" id="KAK3270481.1"/>
    </source>
</evidence>
<evidence type="ECO:0000256" key="1">
    <source>
        <dbReference type="SAM" id="Coils"/>
    </source>
</evidence>
<dbReference type="EMBL" id="LGRX02010370">
    <property type="protein sequence ID" value="KAK3270481.1"/>
    <property type="molecule type" value="Genomic_DNA"/>
</dbReference>
<name>A0AAE0L372_9CHLO</name>
<dbReference type="AlphaFoldDB" id="A0AAE0L372"/>
<accession>A0AAE0L372</accession>
<proteinExistence type="predicted"/>
<sequence>MSSPCCVKIFPPGKLFALTQAMAAEAAHEAKVAEGSMMRKELELASEFSSALEGQAAALQERIKANEDGARIQSEELQRQLSKAEADLEAERLSRAQVEERRAGPLAELEARARKAQSKLEALEAAAASERRELKQAATVSEARCAELEKRVVVAESKAEAKDRTAEETAASLEQLEREVVNGSADLLRRAEEAELRVQVATQRVLDAENEARSSAAACNKMVLRAQEAETSKAKLETAVAEKTTALARSEETAQRSKVEAQAERAAMGARLEAEQRRLEAQLKVEVAGRRQKEVKLESAMQAMEAAVTELKREKEAMARQKLAMREEHKQAQRRALKAEAAGEAVSKLSADLERRVQAAETDLTQAQDIVDSCLKSLAENSVEGNREAMKRDLTNLINMQQQEDHRQQAAKHLDLLYGLLPERSHEECCVVCLDLLDLDADPYEPVEVAQPLELS</sequence>
<gene>
    <name evidence="2" type="ORF">CYMTET_21120</name>
</gene>
<evidence type="ECO:0000313" key="3">
    <source>
        <dbReference type="Proteomes" id="UP001190700"/>
    </source>
</evidence>
<feature type="coiled-coil region" evidence="1">
    <location>
        <begin position="258"/>
        <end position="370"/>
    </location>
</feature>
<dbReference type="Proteomes" id="UP001190700">
    <property type="component" value="Unassembled WGS sequence"/>
</dbReference>
<feature type="coiled-coil region" evidence="1">
    <location>
        <begin position="67"/>
        <end position="211"/>
    </location>
</feature>